<protein>
    <recommendedName>
        <fullName evidence="4">Aminotransferase-like plant mobile domain-containing protein</fullName>
    </recommendedName>
</protein>
<evidence type="ECO:0000313" key="3">
    <source>
        <dbReference type="Proteomes" id="UP000233551"/>
    </source>
</evidence>
<feature type="region of interest" description="Disordered" evidence="1">
    <location>
        <begin position="442"/>
        <end position="588"/>
    </location>
</feature>
<organism evidence="2 3">
    <name type="scientific">Punica granatum</name>
    <name type="common">Pomegranate</name>
    <dbReference type="NCBI Taxonomy" id="22663"/>
    <lineage>
        <taxon>Eukaryota</taxon>
        <taxon>Viridiplantae</taxon>
        <taxon>Streptophyta</taxon>
        <taxon>Embryophyta</taxon>
        <taxon>Tracheophyta</taxon>
        <taxon>Spermatophyta</taxon>
        <taxon>Magnoliopsida</taxon>
        <taxon>eudicotyledons</taxon>
        <taxon>Gunneridae</taxon>
        <taxon>Pentapetalae</taxon>
        <taxon>rosids</taxon>
        <taxon>malvids</taxon>
        <taxon>Myrtales</taxon>
        <taxon>Lythraceae</taxon>
        <taxon>Punica</taxon>
    </lineage>
</organism>
<feature type="compositionally biased region" description="Pro residues" evidence="1">
    <location>
        <begin position="382"/>
        <end position="391"/>
    </location>
</feature>
<dbReference type="EMBL" id="PGOL01004489">
    <property type="protein sequence ID" value="PKI37280.1"/>
    <property type="molecule type" value="Genomic_DNA"/>
</dbReference>
<feature type="region of interest" description="Disordered" evidence="1">
    <location>
        <begin position="316"/>
        <end position="339"/>
    </location>
</feature>
<accession>A0A2I0I0K1</accession>
<feature type="compositionally biased region" description="Polar residues" evidence="1">
    <location>
        <begin position="476"/>
        <end position="497"/>
    </location>
</feature>
<evidence type="ECO:0000313" key="2">
    <source>
        <dbReference type="EMBL" id="PKI37280.1"/>
    </source>
</evidence>
<feature type="region of interest" description="Disordered" evidence="1">
    <location>
        <begin position="229"/>
        <end position="299"/>
    </location>
</feature>
<feature type="compositionally biased region" description="Pro residues" evidence="1">
    <location>
        <begin position="353"/>
        <end position="371"/>
    </location>
</feature>
<feature type="compositionally biased region" description="Basic residues" evidence="1">
    <location>
        <begin position="256"/>
        <end position="267"/>
    </location>
</feature>
<comment type="caution">
    <text evidence="2">The sequence shown here is derived from an EMBL/GenBank/DDBJ whole genome shotgun (WGS) entry which is preliminary data.</text>
</comment>
<sequence length="731" mass="79584">MDRPAPGLRLEAITPPRQEIMRIWRTLRPVDRTFIQGIIGDMVMFTETPVDWIFLRTAIEFWDPEHAVFNFQGTELAPTIEEYTALIQWPMPTTQGIFMPNPFAVIRRWDHGIRIAWLSDWTLLRALTPSTASYQRDASHGFLLLIFGTLLFPYSPNLIDGAIAQVVLQAVGGHSYVEALLAETIWIFPPRRTAYPTASSGPTLHQRPLQDSCKSGRSIVNGTLAPYSVCTSPSTPPTKNEHSPPHQHTWPSSIHRDRRHRNGRRPPRLPELHLPPFPKPKAPPKRLCEQSYGPSGRNEIGSVASLLTLAWRSRTTGSFKRSKSQLASHRYPTRQRLRMAEEDRVDISEEVNPPVPAHSQPPPTHAPPPPTSAGILPAYSGAPPPHVPPPTSSGASLPRVTLTSSASDDQARITALEGTVNQLAASMAANMAELFALLRGPNRASSSSTPPPGQGATVDLTPWSSSGRRGKEVSVNAVNQAHPTPQQYSVNLTTAPTSAPAYFPSPPQHQPQSIYYSTPPVSPPMTSQPYDHHYAPASTPPPQPRPSVSRAPPPAQQNPTSQGQVPENIDAPAPPTLHTSMAHPFTSPFPPLPAPTAVPLPPVTFLSSEQALSAPPPISISAPTAIYTVPPPMANPLPDHRPNSGPSINMITICTSGRDEDTQDNPLPLVIDYTPDVPTVGFAGHMASPAPFFVDIPVREPYSDNKVPWTYEGGIRSVEQQFSVMGVTRSG</sequence>
<gene>
    <name evidence="2" type="ORF">CRG98_042332</name>
</gene>
<name>A0A2I0I0K1_PUNGR</name>
<proteinExistence type="predicted"/>
<dbReference type="STRING" id="22663.A0A2I0I0K1"/>
<evidence type="ECO:0008006" key="4">
    <source>
        <dbReference type="Google" id="ProtNLM"/>
    </source>
</evidence>
<keyword evidence="3" id="KW-1185">Reference proteome</keyword>
<evidence type="ECO:0000256" key="1">
    <source>
        <dbReference type="SAM" id="MobiDB-lite"/>
    </source>
</evidence>
<feature type="region of interest" description="Disordered" evidence="1">
    <location>
        <begin position="351"/>
        <end position="408"/>
    </location>
</feature>
<reference evidence="2 3" key="1">
    <citation type="submission" date="2017-11" db="EMBL/GenBank/DDBJ databases">
        <title>De-novo sequencing of pomegranate (Punica granatum L.) genome.</title>
        <authorList>
            <person name="Akparov Z."/>
            <person name="Amiraslanov A."/>
            <person name="Hajiyeva S."/>
            <person name="Abbasov M."/>
            <person name="Kaur K."/>
            <person name="Hamwieh A."/>
            <person name="Solovyev V."/>
            <person name="Salamov A."/>
            <person name="Braich B."/>
            <person name="Kosarev P."/>
            <person name="Mahmoud A."/>
            <person name="Hajiyev E."/>
            <person name="Babayeva S."/>
            <person name="Izzatullayeva V."/>
            <person name="Mammadov A."/>
            <person name="Mammadov A."/>
            <person name="Sharifova S."/>
            <person name="Ojaghi J."/>
            <person name="Eynullazada K."/>
            <person name="Bayramov B."/>
            <person name="Abdulazimova A."/>
            <person name="Shahmuradov I."/>
        </authorList>
    </citation>
    <scope>NUCLEOTIDE SEQUENCE [LARGE SCALE GENOMIC DNA]</scope>
    <source>
        <strain evidence="3">cv. AG2017</strain>
        <tissue evidence="2">Leaf</tissue>
    </source>
</reference>
<feature type="compositionally biased region" description="Pro residues" evidence="1">
    <location>
        <begin position="538"/>
        <end position="556"/>
    </location>
</feature>
<feature type="compositionally biased region" description="Polar residues" evidence="1">
    <location>
        <begin position="316"/>
        <end position="327"/>
    </location>
</feature>
<dbReference type="Proteomes" id="UP000233551">
    <property type="component" value="Unassembled WGS sequence"/>
</dbReference>
<dbReference type="AlphaFoldDB" id="A0A2I0I0K1"/>